<evidence type="ECO:0000256" key="6">
    <source>
        <dbReference type="ARBA" id="ARBA00022840"/>
    </source>
</evidence>
<dbReference type="Gene3D" id="3.40.50.620">
    <property type="entry name" value="HUPs"/>
    <property type="match status" value="1"/>
</dbReference>
<evidence type="ECO:0000256" key="7">
    <source>
        <dbReference type="ARBA" id="ARBA00023027"/>
    </source>
</evidence>
<protein>
    <submittedName>
        <fullName evidence="9">Unannotated protein</fullName>
    </submittedName>
</protein>
<keyword evidence="3" id="KW-0808">Transferase</keyword>
<keyword evidence="4" id="KW-0548">Nucleotidyltransferase</keyword>
<dbReference type="EMBL" id="CAFBMK010000039">
    <property type="protein sequence ID" value="CAB4907169.1"/>
    <property type="molecule type" value="Genomic_DNA"/>
</dbReference>
<dbReference type="GO" id="GO:0005524">
    <property type="term" value="F:ATP binding"/>
    <property type="evidence" value="ECO:0007669"/>
    <property type="project" value="UniProtKB-KW"/>
</dbReference>
<name>A0A6J7GUS3_9ZZZZ</name>
<dbReference type="InterPro" id="IPR005248">
    <property type="entry name" value="NadD/NMNAT"/>
</dbReference>
<keyword evidence="6" id="KW-0067">ATP-binding</keyword>
<dbReference type="PANTHER" id="PTHR39321:SF3">
    <property type="entry name" value="PHOSPHOPANTETHEINE ADENYLYLTRANSFERASE"/>
    <property type="match status" value="1"/>
</dbReference>
<comment type="pathway">
    <text evidence="1">Cofactor biosynthesis; NAD(+) biosynthesis.</text>
</comment>
<keyword evidence="5" id="KW-0547">Nucleotide-binding</keyword>
<evidence type="ECO:0000256" key="1">
    <source>
        <dbReference type="ARBA" id="ARBA00004790"/>
    </source>
</evidence>
<dbReference type="UniPathway" id="UPA00253"/>
<dbReference type="NCBIfam" id="TIGR00482">
    <property type="entry name" value="nicotinate (nicotinamide) nucleotide adenylyltransferase"/>
    <property type="match status" value="1"/>
</dbReference>
<evidence type="ECO:0000313" key="9">
    <source>
        <dbReference type="EMBL" id="CAB4907169.1"/>
    </source>
</evidence>
<organism evidence="9">
    <name type="scientific">freshwater metagenome</name>
    <dbReference type="NCBI Taxonomy" id="449393"/>
    <lineage>
        <taxon>unclassified sequences</taxon>
        <taxon>metagenomes</taxon>
        <taxon>ecological metagenomes</taxon>
    </lineage>
</organism>
<dbReference type="Pfam" id="PF01467">
    <property type="entry name" value="CTP_transf_like"/>
    <property type="match status" value="1"/>
</dbReference>
<sequence>MSGPRIGLLGGTFNPPHVGHLVLAECARDELGLDEVRLVLAARPPHKHVEDDPGPEERLALCRAAVAGDEGRLAVSDVELRRDGPSYTADTLAGLHDEQPGASFVLLLGGDAAAGLESWHRPEDVLRFAAIGVAERGEDTHERARAAVARLGHPDRLEPFAMPSLELSSTAIRARVRAGRTIRHLVPPGVEARIDRLGLYRGGRST</sequence>
<dbReference type="CDD" id="cd02165">
    <property type="entry name" value="NMNAT"/>
    <property type="match status" value="1"/>
</dbReference>
<proteinExistence type="inferred from homology"/>
<dbReference type="SUPFAM" id="SSF52374">
    <property type="entry name" value="Nucleotidylyl transferase"/>
    <property type="match status" value="1"/>
</dbReference>
<reference evidence="9" key="1">
    <citation type="submission" date="2020-05" db="EMBL/GenBank/DDBJ databases">
        <authorList>
            <person name="Chiriac C."/>
            <person name="Salcher M."/>
            <person name="Ghai R."/>
            <person name="Kavagutti S V."/>
        </authorList>
    </citation>
    <scope>NUCLEOTIDE SEQUENCE</scope>
</reference>
<keyword evidence="2" id="KW-0662">Pyridine nucleotide biosynthesis</keyword>
<dbReference type="InterPro" id="IPR004821">
    <property type="entry name" value="Cyt_trans-like"/>
</dbReference>
<accession>A0A6J7GUS3</accession>
<evidence type="ECO:0000256" key="2">
    <source>
        <dbReference type="ARBA" id="ARBA00022642"/>
    </source>
</evidence>
<keyword evidence="7" id="KW-0520">NAD</keyword>
<dbReference type="HAMAP" id="MF_00244">
    <property type="entry name" value="NaMN_adenylyltr"/>
    <property type="match status" value="1"/>
</dbReference>
<gene>
    <name evidence="9" type="ORF">UFOPK3564_00970</name>
</gene>
<evidence type="ECO:0000256" key="5">
    <source>
        <dbReference type="ARBA" id="ARBA00022741"/>
    </source>
</evidence>
<evidence type="ECO:0000256" key="3">
    <source>
        <dbReference type="ARBA" id="ARBA00022679"/>
    </source>
</evidence>
<dbReference type="GO" id="GO:0009435">
    <property type="term" value="P:NAD+ biosynthetic process"/>
    <property type="evidence" value="ECO:0007669"/>
    <property type="project" value="UniProtKB-UniPathway"/>
</dbReference>
<dbReference type="PANTHER" id="PTHR39321">
    <property type="entry name" value="NICOTINATE-NUCLEOTIDE ADENYLYLTRANSFERASE-RELATED"/>
    <property type="match status" value="1"/>
</dbReference>
<dbReference type="GO" id="GO:0070566">
    <property type="term" value="F:adenylyltransferase activity"/>
    <property type="evidence" value="ECO:0007669"/>
    <property type="project" value="UniProtKB-ARBA"/>
</dbReference>
<evidence type="ECO:0000259" key="8">
    <source>
        <dbReference type="Pfam" id="PF01467"/>
    </source>
</evidence>
<dbReference type="InterPro" id="IPR014729">
    <property type="entry name" value="Rossmann-like_a/b/a_fold"/>
</dbReference>
<evidence type="ECO:0000256" key="4">
    <source>
        <dbReference type="ARBA" id="ARBA00022695"/>
    </source>
</evidence>
<dbReference type="AlphaFoldDB" id="A0A6J7GUS3"/>
<feature type="domain" description="Cytidyltransferase-like" evidence="8">
    <location>
        <begin position="8"/>
        <end position="175"/>
    </location>
</feature>